<comment type="caution">
    <text evidence="3">The sequence shown here is derived from an EMBL/GenBank/DDBJ whole genome shotgun (WGS) entry which is preliminary data.</text>
</comment>
<dbReference type="Pfam" id="PF11969">
    <property type="entry name" value="DcpS_C"/>
    <property type="match status" value="1"/>
</dbReference>
<dbReference type="RefSeq" id="WP_189686061.1">
    <property type="nucleotide sequence ID" value="NZ_BMYK01000003.1"/>
</dbReference>
<proteinExistence type="predicted"/>
<sequence>MHDPNCLFCKIVDGKIPSRKVHEDDEFFAFHDIRPAAPIHFLIVPKHHVASMAQVTDEHAPMLGRMLALAPRLALQEGCNPYPDGGFRLVVNTGTEGGQEVHHLHLHVLGGPRPWARG</sequence>
<organism evidence="3 4">
    <name type="scientific">Pseudorhodoferax aquiterrae</name>
    <dbReference type="NCBI Taxonomy" id="747304"/>
    <lineage>
        <taxon>Bacteria</taxon>
        <taxon>Pseudomonadati</taxon>
        <taxon>Pseudomonadota</taxon>
        <taxon>Betaproteobacteria</taxon>
        <taxon>Burkholderiales</taxon>
        <taxon>Comamonadaceae</taxon>
    </lineage>
</organism>
<dbReference type="InterPro" id="IPR001310">
    <property type="entry name" value="Histidine_triad_HIT"/>
</dbReference>
<evidence type="ECO:0000256" key="1">
    <source>
        <dbReference type="PROSITE-ProRule" id="PRU00464"/>
    </source>
</evidence>
<reference evidence="4" key="1">
    <citation type="journal article" date="2019" name="Int. J. Syst. Evol. Microbiol.">
        <title>The Global Catalogue of Microorganisms (GCM) 10K type strain sequencing project: providing services to taxonomists for standard genome sequencing and annotation.</title>
        <authorList>
            <consortium name="The Broad Institute Genomics Platform"/>
            <consortium name="The Broad Institute Genome Sequencing Center for Infectious Disease"/>
            <person name="Wu L."/>
            <person name="Ma J."/>
        </authorList>
    </citation>
    <scope>NUCLEOTIDE SEQUENCE [LARGE SCALE GENOMIC DNA]</scope>
    <source>
        <strain evidence="4">KCTC 23314</strain>
    </source>
</reference>
<dbReference type="EMBL" id="BMYK01000003">
    <property type="protein sequence ID" value="GHC74707.1"/>
    <property type="molecule type" value="Genomic_DNA"/>
</dbReference>
<dbReference type="InterPro" id="IPR019808">
    <property type="entry name" value="Histidine_triad_CS"/>
</dbReference>
<dbReference type="PROSITE" id="PS51084">
    <property type="entry name" value="HIT_2"/>
    <property type="match status" value="1"/>
</dbReference>
<keyword evidence="4" id="KW-1185">Reference proteome</keyword>
<evidence type="ECO:0000313" key="3">
    <source>
        <dbReference type="EMBL" id="GHC74707.1"/>
    </source>
</evidence>
<dbReference type="Gene3D" id="3.30.428.10">
    <property type="entry name" value="HIT-like"/>
    <property type="match status" value="1"/>
</dbReference>
<dbReference type="Proteomes" id="UP000626210">
    <property type="component" value="Unassembled WGS sequence"/>
</dbReference>
<evidence type="ECO:0000313" key="4">
    <source>
        <dbReference type="Proteomes" id="UP000626210"/>
    </source>
</evidence>
<protein>
    <submittedName>
        <fullName evidence="3">Histidine triad nucleotide-binding protein</fullName>
    </submittedName>
</protein>
<dbReference type="PROSITE" id="PS00892">
    <property type="entry name" value="HIT_1"/>
    <property type="match status" value="1"/>
</dbReference>
<name>A0ABQ3FYT6_9BURK</name>
<feature type="short sequence motif" description="Histidine triad motif" evidence="1">
    <location>
        <begin position="103"/>
        <end position="107"/>
    </location>
</feature>
<feature type="domain" description="HIT" evidence="2">
    <location>
        <begin position="7"/>
        <end position="118"/>
    </location>
</feature>
<accession>A0ABQ3FYT6</accession>
<gene>
    <name evidence="3" type="ORF">GCM10007320_12070</name>
</gene>
<dbReference type="SUPFAM" id="SSF54197">
    <property type="entry name" value="HIT-like"/>
    <property type="match status" value="1"/>
</dbReference>
<dbReference type="PRINTS" id="PR00332">
    <property type="entry name" value="HISTRIAD"/>
</dbReference>
<dbReference type="CDD" id="cd01276">
    <property type="entry name" value="PKCI_related"/>
    <property type="match status" value="1"/>
</dbReference>
<dbReference type="InterPro" id="IPR036265">
    <property type="entry name" value="HIT-like_sf"/>
</dbReference>
<evidence type="ECO:0000259" key="2">
    <source>
        <dbReference type="PROSITE" id="PS51084"/>
    </source>
</evidence>
<dbReference type="PANTHER" id="PTHR23089">
    <property type="entry name" value="HISTIDINE TRIAD HIT PROTEIN"/>
    <property type="match status" value="1"/>
</dbReference>
<dbReference type="InterPro" id="IPR011146">
    <property type="entry name" value="HIT-like"/>
</dbReference>